<protein>
    <submittedName>
        <fullName evidence="2">Integrator complex subunit 15</fullName>
    </submittedName>
</protein>
<evidence type="ECO:0000256" key="1">
    <source>
        <dbReference type="SAM" id="MobiDB-lite"/>
    </source>
</evidence>
<dbReference type="EMBL" id="JASSZA010000001">
    <property type="protein sequence ID" value="KAK2119344.1"/>
    <property type="molecule type" value="Genomic_DNA"/>
</dbReference>
<evidence type="ECO:0000313" key="2">
    <source>
        <dbReference type="EMBL" id="KAK2119344.1"/>
    </source>
</evidence>
<organism evidence="2 3">
    <name type="scientific">Saguinus oedipus</name>
    <name type="common">Cotton-top tamarin</name>
    <name type="synonym">Oedipomidas oedipus</name>
    <dbReference type="NCBI Taxonomy" id="9490"/>
    <lineage>
        <taxon>Eukaryota</taxon>
        <taxon>Metazoa</taxon>
        <taxon>Chordata</taxon>
        <taxon>Craniata</taxon>
        <taxon>Vertebrata</taxon>
        <taxon>Euteleostomi</taxon>
        <taxon>Mammalia</taxon>
        <taxon>Eutheria</taxon>
        <taxon>Euarchontoglires</taxon>
        <taxon>Primates</taxon>
        <taxon>Haplorrhini</taxon>
        <taxon>Platyrrhini</taxon>
        <taxon>Cebidae</taxon>
        <taxon>Callitrichinae</taxon>
        <taxon>Saguinus</taxon>
    </lineage>
</organism>
<proteinExistence type="predicted"/>
<comment type="caution">
    <text evidence="2">The sequence shown here is derived from an EMBL/GenBank/DDBJ whole genome shotgun (WGS) entry which is preliminary data.</text>
</comment>
<dbReference type="Pfam" id="PF14964">
    <property type="entry name" value="INTS15"/>
    <property type="match status" value="1"/>
</dbReference>
<sequence>MYRDSHLLYSKLHLSVLQVLMTLQLHLTEKNLYGRLGLILFDHMVPLVEEINSLKQSVGESNTEEEEEKGIVNLRPISSSRVKTENKYTQGLPLDGSGTT</sequence>
<dbReference type="InterPro" id="IPR027844">
    <property type="entry name" value="INTS15"/>
</dbReference>
<dbReference type="PANTHER" id="PTHR14540:SF2">
    <property type="entry name" value="INTEGRATOR COMPLEX SUBUNIT 15"/>
    <property type="match status" value="1"/>
</dbReference>
<keyword evidence="3" id="KW-1185">Reference proteome</keyword>
<gene>
    <name evidence="2" type="primary">INTS15_1</name>
    <name evidence="2" type="ORF">P7K49_000730</name>
</gene>
<name>A0ABQ9WCJ6_SAGOE</name>
<dbReference type="PANTHER" id="PTHR14540">
    <property type="entry name" value="INTEGRATOR COMPLEX SUBUNIT 15"/>
    <property type="match status" value="1"/>
</dbReference>
<feature type="region of interest" description="Disordered" evidence="1">
    <location>
        <begin position="55"/>
        <end position="100"/>
    </location>
</feature>
<accession>A0ABQ9WCJ6</accession>
<evidence type="ECO:0000313" key="3">
    <source>
        <dbReference type="Proteomes" id="UP001266305"/>
    </source>
</evidence>
<dbReference type="Proteomes" id="UP001266305">
    <property type="component" value="Unassembled WGS sequence"/>
</dbReference>
<reference evidence="2 3" key="1">
    <citation type="submission" date="2023-05" db="EMBL/GenBank/DDBJ databases">
        <title>B98-5 Cell Line De Novo Hybrid Assembly: An Optical Mapping Approach.</title>
        <authorList>
            <person name="Kananen K."/>
            <person name="Auerbach J.A."/>
            <person name="Kautto E."/>
            <person name="Blachly J.S."/>
        </authorList>
    </citation>
    <scope>NUCLEOTIDE SEQUENCE [LARGE SCALE GENOMIC DNA]</scope>
    <source>
        <strain evidence="2">B95-8</strain>
        <tissue evidence="2">Cell line</tissue>
    </source>
</reference>